<reference evidence="6 7" key="1">
    <citation type="journal article" date="2015" name="Nat. Commun.">
        <title>Lucilia cuprina genome unlocks parasitic fly biology to underpin future interventions.</title>
        <authorList>
            <person name="Anstead C.A."/>
            <person name="Korhonen P.K."/>
            <person name="Young N.D."/>
            <person name="Hall R.S."/>
            <person name="Jex A.R."/>
            <person name="Murali S.C."/>
            <person name="Hughes D.S."/>
            <person name="Lee S.F."/>
            <person name="Perry T."/>
            <person name="Stroehlein A.J."/>
            <person name="Ansell B.R."/>
            <person name="Breugelmans B."/>
            <person name="Hofmann A."/>
            <person name="Qu J."/>
            <person name="Dugan S."/>
            <person name="Lee S.L."/>
            <person name="Chao H."/>
            <person name="Dinh H."/>
            <person name="Han Y."/>
            <person name="Doddapaneni H.V."/>
            <person name="Worley K.C."/>
            <person name="Muzny D.M."/>
            <person name="Ioannidis P."/>
            <person name="Waterhouse R.M."/>
            <person name="Zdobnov E.M."/>
            <person name="James P.J."/>
            <person name="Bagnall N.H."/>
            <person name="Kotze A.C."/>
            <person name="Gibbs R.A."/>
            <person name="Richards S."/>
            <person name="Batterham P."/>
            <person name="Gasser R.B."/>
        </authorList>
    </citation>
    <scope>NUCLEOTIDE SEQUENCE [LARGE SCALE GENOMIC DNA]</scope>
    <source>
        <strain evidence="6 7">LS</strain>
        <tissue evidence="6">Full body</tissue>
    </source>
</reference>
<dbReference type="Proteomes" id="UP000037069">
    <property type="component" value="Unassembled WGS sequence"/>
</dbReference>
<dbReference type="InterPro" id="IPR051487">
    <property type="entry name" value="Ser/Thr_Proteases_Immune/Dev"/>
</dbReference>
<dbReference type="InterPro" id="IPR033116">
    <property type="entry name" value="TRYPSIN_SER"/>
</dbReference>
<comment type="similarity">
    <text evidence="2">Belongs to the peptidase S1 family. CLIP subfamily.</text>
</comment>
<proteinExistence type="inferred from homology"/>
<dbReference type="InterPro" id="IPR043504">
    <property type="entry name" value="Peptidase_S1_PA_chymotrypsin"/>
</dbReference>
<dbReference type="STRING" id="7375.A0A0L0CCF6"/>
<dbReference type="InterPro" id="IPR018114">
    <property type="entry name" value="TRYPSIN_HIS"/>
</dbReference>
<dbReference type="PANTHER" id="PTHR24256">
    <property type="entry name" value="TRYPTASE-RELATED"/>
    <property type="match status" value="1"/>
</dbReference>
<evidence type="ECO:0000259" key="5">
    <source>
        <dbReference type="PROSITE" id="PS50240"/>
    </source>
</evidence>
<dbReference type="InterPro" id="IPR001254">
    <property type="entry name" value="Trypsin_dom"/>
</dbReference>
<evidence type="ECO:0000256" key="4">
    <source>
        <dbReference type="SAM" id="SignalP"/>
    </source>
</evidence>
<dbReference type="SUPFAM" id="SSF50494">
    <property type="entry name" value="Trypsin-like serine proteases"/>
    <property type="match status" value="1"/>
</dbReference>
<evidence type="ECO:0000313" key="6">
    <source>
        <dbReference type="EMBL" id="KNC29935.1"/>
    </source>
</evidence>
<dbReference type="Pfam" id="PF00089">
    <property type="entry name" value="Trypsin"/>
    <property type="match status" value="1"/>
</dbReference>
<feature type="domain" description="Peptidase S1" evidence="5">
    <location>
        <begin position="30"/>
        <end position="274"/>
    </location>
</feature>
<name>A0A0L0CCF6_LUCCU</name>
<protein>
    <recommendedName>
        <fullName evidence="5">Peptidase S1 domain-containing protein</fullName>
    </recommendedName>
</protein>
<keyword evidence="3" id="KW-0378">Hydrolase</keyword>
<dbReference type="OMA" id="PGEHVPY"/>
<dbReference type="CDD" id="cd00190">
    <property type="entry name" value="Tryp_SPc"/>
    <property type="match status" value="1"/>
</dbReference>
<feature type="chain" id="PRO_5005535870" description="Peptidase S1 domain-containing protein" evidence="4">
    <location>
        <begin position="20"/>
        <end position="277"/>
    </location>
</feature>
<dbReference type="GO" id="GO:0006508">
    <property type="term" value="P:proteolysis"/>
    <property type="evidence" value="ECO:0007669"/>
    <property type="project" value="UniProtKB-KW"/>
</dbReference>
<gene>
    <name evidence="6" type="ORF">FF38_08512</name>
</gene>
<organism evidence="6 7">
    <name type="scientific">Lucilia cuprina</name>
    <name type="common">Green bottle fly</name>
    <name type="synonym">Australian sheep blowfly</name>
    <dbReference type="NCBI Taxonomy" id="7375"/>
    <lineage>
        <taxon>Eukaryota</taxon>
        <taxon>Metazoa</taxon>
        <taxon>Ecdysozoa</taxon>
        <taxon>Arthropoda</taxon>
        <taxon>Hexapoda</taxon>
        <taxon>Insecta</taxon>
        <taxon>Pterygota</taxon>
        <taxon>Neoptera</taxon>
        <taxon>Endopterygota</taxon>
        <taxon>Diptera</taxon>
        <taxon>Brachycera</taxon>
        <taxon>Muscomorpha</taxon>
        <taxon>Oestroidea</taxon>
        <taxon>Calliphoridae</taxon>
        <taxon>Luciliinae</taxon>
        <taxon>Lucilia</taxon>
    </lineage>
</organism>
<accession>A0A0L0CCF6</accession>
<evidence type="ECO:0000313" key="7">
    <source>
        <dbReference type="Proteomes" id="UP000037069"/>
    </source>
</evidence>
<evidence type="ECO:0000256" key="3">
    <source>
        <dbReference type="RuleBase" id="RU363034"/>
    </source>
</evidence>
<dbReference type="InterPro" id="IPR009003">
    <property type="entry name" value="Peptidase_S1_PA"/>
</dbReference>
<dbReference type="SMART" id="SM00020">
    <property type="entry name" value="Tryp_SPc"/>
    <property type="match status" value="1"/>
</dbReference>
<dbReference type="PROSITE" id="PS00134">
    <property type="entry name" value="TRYPSIN_HIS"/>
    <property type="match status" value="1"/>
</dbReference>
<dbReference type="OrthoDB" id="6755574at2759"/>
<evidence type="ECO:0000256" key="1">
    <source>
        <dbReference type="ARBA" id="ARBA00023157"/>
    </source>
</evidence>
<dbReference type="AlphaFoldDB" id="A0A0L0CCF6"/>
<dbReference type="PROSITE" id="PS50240">
    <property type="entry name" value="TRYPSIN_DOM"/>
    <property type="match status" value="1"/>
</dbReference>
<dbReference type="InterPro" id="IPR001314">
    <property type="entry name" value="Peptidase_S1A"/>
</dbReference>
<keyword evidence="7" id="KW-1185">Reference proteome</keyword>
<keyword evidence="4" id="KW-0732">Signal</keyword>
<keyword evidence="3" id="KW-0645">Protease</keyword>
<dbReference type="FunFam" id="2.40.10.10:FF:000068">
    <property type="entry name" value="transmembrane protease serine 2"/>
    <property type="match status" value="1"/>
</dbReference>
<comment type="caution">
    <text evidence="6">The sequence shown here is derived from an EMBL/GenBank/DDBJ whole genome shotgun (WGS) entry which is preliminary data.</text>
</comment>
<keyword evidence="1" id="KW-1015">Disulfide bond</keyword>
<keyword evidence="3" id="KW-0720">Serine protease</keyword>
<dbReference type="GO" id="GO:0004252">
    <property type="term" value="F:serine-type endopeptidase activity"/>
    <property type="evidence" value="ECO:0007669"/>
    <property type="project" value="InterPro"/>
</dbReference>
<dbReference type="PRINTS" id="PR00722">
    <property type="entry name" value="CHYMOTRYPSIN"/>
</dbReference>
<dbReference type="PROSITE" id="PS00135">
    <property type="entry name" value="TRYPSIN_SER"/>
    <property type="match status" value="1"/>
</dbReference>
<dbReference type="EMBL" id="JRES01000608">
    <property type="protein sequence ID" value="KNC29935.1"/>
    <property type="molecule type" value="Genomic_DNA"/>
</dbReference>
<evidence type="ECO:0000256" key="2">
    <source>
        <dbReference type="ARBA" id="ARBA00024195"/>
    </source>
</evidence>
<feature type="signal peptide" evidence="4">
    <location>
        <begin position="1"/>
        <end position="19"/>
    </location>
</feature>
<sequence length="277" mass="31033">MKFIILVVIIAFYIVNSNAFVIQTNNSERVVGGRDVPKGEFVPYQVSLQYFMQSKNYKHYCGGSIISKNLVLTAAHCCDGLQVQRMFVRAGVRDLSENQGKRYAVAYYLIHPNYKEFESSDIAIIKITNNFDLNNISMAAIDVFSPKRVAGNVEVTLTGWGLRLPIQLPIFQSQLQNLNFPTVLQTMTYSTISDWECKNKGIDRLSKTEICAQGFLLKGACVGDSGGPLVRFEGNRLQQVGVVSYGFFVCGVFDVPDVYTRVSEFSGWLQENIARNS</sequence>
<dbReference type="Gene3D" id="2.40.10.10">
    <property type="entry name" value="Trypsin-like serine proteases"/>
    <property type="match status" value="1"/>
</dbReference>